<comment type="caution">
    <text evidence="3">The sequence shown here is derived from an EMBL/GenBank/DDBJ whole genome shotgun (WGS) entry which is preliminary data.</text>
</comment>
<feature type="compositionally biased region" description="Low complexity" evidence="1">
    <location>
        <begin position="187"/>
        <end position="217"/>
    </location>
</feature>
<feature type="compositionally biased region" description="Low complexity" evidence="1">
    <location>
        <begin position="121"/>
        <end position="132"/>
    </location>
</feature>
<keyword evidence="4" id="KW-1185">Reference proteome</keyword>
<proteinExistence type="predicted"/>
<feature type="transmembrane region" description="Helical" evidence="2">
    <location>
        <begin position="577"/>
        <end position="597"/>
    </location>
</feature>
<keyword evidence="2" id="KW-0472">Membrane</keyword>
<feature type="compositionally biased region" description="Pro residues" evidence="1">
    <location>
        <begin position="87"/>
        <end position="120"/>
    </location>
</feature>
<evidence type="ECO:0000256" key="2">
    <source>
        <dbReference type="SAM" id="Phobius"/>
    </source>
</evidence>
<keyword evidence="2" id="KW-1133">Transmembrane helix</keyword>
<keyword evidence="2" id="KW-0812">Transmembrane</keyword>
<dbReference type="RefSeq" id="WP_345287070.1">
    <property type="nucleotide sequence ID" value="NZ_BAABAJ010000025.1"/>
</dbReference>
<feature type="compositionally biased region" description="Low complexity" evidence="1">
    <location>
        <begin position="150"/>
        <end position="163"/>
    </location>
</feature>
<feature type="transmembrane region" description="Helical" evidence="2">
    <location>
        <begin position="535"/>
        <end position="557"/>
    </location>
</feature>
<evidence type="ECO:0000313" key="4">
    <source>
        <dbReference type="Proteomes" id="UP001501000"/>
    </source>
</evidence>
<gene>
    <name evidence="3" type="ORF">GCM10022244_52420</name>
</gene>
<sequence length="612" mass="59731">MPEGGTPMRGPAAPTSPGAWDARSEALLGTPALTPAAAEAPSGEPDGIVPAASPATPHRPHHPAPPAGHGTAPGGRPAQSPWFAPVRPAPAPLPVPEDAPAGRIPPGPPPAPARPAPAPAHPTADTPAGPGTDPAPAPGTPWPSAVVDVPEAPAAPAEAPTAPGGRASTPEGVASTRAPAARGGKPEGPATDEAAAPPASGADRAGRASAPVAVAPAVPDPPRVPAELPARPVPGTVRADAPSVAPGAGAAGTGQGAHPAPPAPATPRARRAGGDPVKVLMHRHRELCERAVDPLEIAAGLEAEGFTDRTAARYRHRDVFSLAEELYARVPRGGATAPPTAPAPGARTPWALAALVPGGVTALAGLALGLTEGTAHLATALAGALALAGAVLLAVRRGPLRAPAGRTVSAASLWTLWLVAYAAGGDGLLAEVLTGGPDGTWPLATAPLLGLALSVAPAAWCAHLFSGRARRRLADSRGVADFAAATRPLLLGAVALHLLALTLLLALTGFTPGALALGALLFLARLLTVHGSAEAAASALAAAGAAEALAVASVLTARLPLPGFDALAVPVRAVTDTWGPGAVPVLVCGAAALGLLAHATGALSRASAHTTP</sequence>
<evidence type="ECO:0000313" key="3">
    <source>
        <dbReference type="EMBL" id="GAA3937516.1"/>
    </source>
</evidence>
<reference evidence="4" key="1">
    <citation type="journal article" date="2019" name="Int. J. Syst. Evol. Microbiol.">
        <title>The Global Catalogue of Microorganisms (GCM) 10K type strain sequencing project: providing services to taxonomists for standard genome sequencing and annotation.</title>
        <authorList>
            <consortium name="The Broad Institute Genomics Platform"/>
            <consortium name="The Broad Institute Genome Sequencing Center for Infectious Disease"/>
            <person name="Wu L."/>
            <person name="Ma J."/>
        </authorList>
    </citation>
    <scope>NUCLEOTIDE SEQUENCE [LARGE SCALE GENOMIC DNA]</scope>
    <source>
        <strain evidence="4">JCM 16956</strain>
    </source>
</reference>
<evidence type="ECO:0000256" key="1">
    <source>
        <dbReference type="SAM" id="MobiDB-lite"/>
    </source>
</evidence>
<feature type="compositionally biased region" description="Low complexity" evidence="1">
    <location>
        <begin position="25"/>
        <end position="41"/>
    </location>
</feature>
<feature type="transmembrane region" description="Helical" evidence="2">
    <location>
        <begin position="407"/>
        <end position="424"/>
    </location>
</feature>
<feature type="compositionally biased region" description="Low complexity" evidence="1">
    <location>
        <begin position="239"/>
        <end position="248"/>
    </location>
</feature>
<feature type="transmembrane region" description="Helical" evidence="2">
    <location>
        <begin position="376"/>
        <end position="395"/>
    </location>
</feature>
<name>A0ABP7N5D1_9ACTN</name>
<dbReference type="Proteomes" id="UP001501000">
    <property type="component" value="Unassembled WGS sequence"/>
</dbReference>
<dbReference type="EMBL" id="BAABAJ010000025">
    <property type="protein sequence ID" value="GAA3937516.1"/>
    <property type="molecule type" value="Genomic_DNA"/>
</dbReference>
<feature type="region of interest" description="Disordered" evidence="1">
    <location>
        <begin position="1"/>
        <end position="272"/>
    </location>
</feature>
<accession>A0ABP7N5D1</accession>
<protein>
    <recommendedName>
        <fullName evidence="5">Integral membrane protein</fullName>
    </recommendedName>
</protein>
<evidence type="ECO:0008006" key="5">
    <source>
        <dbReference type="Google" id="ProtNLM"/>
    </source>
</evidence>
<feature type="transmembrane region" description="Helical" evidence="2">
    <location>
        <begin position="444"/>
        <end position="466"/>
    </location>
</feature>
<feature type="compositionally biased region" description="Low complexity" evidence="1">
    <location>
        <begin position="67"/>
        <end position="78"/>
    </location>
</feature>
<organism evidence="3 4">
    <name type="scientific">Streptomyces gulbargensis</name>
    <dbReference type="NCBI Taxonomy" id="364901"/>
    <lineage>
        <taxon>Bacteria</taxon>
        <taxon>Bacillati</taxon>
        <taxon>Actinomycetota</taxon>
        <taxon>Actinomycetes</taxon>
        <taxon>Kitasatosporales</taxon>
        <taxon>Streptomycetaceae</taxon>
        <taxon>Streptomyces</taxon>
    </lineage>
</organism>